<proteinExistence type="predicted"/>
<evidence type="ECO:0000256" key="5">
    <source>
        <dbReference type="ARBA" id="ARBA00022801"/>
    </source>
</evidence>
<evidence type="ECO:0000256" key="4">
    <source>
        <dbReference type="ARBA" id="ARBA00022759"/>
    </source>
</evidence>
<keyword evidence="3" id="KW-0540">Nuclease</keyword>
<dbReference type="GO" id="GO:0016787">
    <property type="term" value="F:hydrolase activity"/>
    <property type="evidence" value="ECO:0007669"/>
    <property type="project" value="UniProtKB-KW"/>
</dbReference>
<feature type="non-terminal residue" evidence="8">
    <location>
        <position position="102"/>
    </location>
</feature>
<keyword evidence="6" id="KW-0695">RNA-directed DNA polymerase</keyword>
<evidence type="ECO:0000256" key="3">
    <source>
        <dbReference type="ARBA" id="ARBA00022722"/>
    </source>
</evidence>
<organism evidence="8 9">
    <name type="scientific">Rotaria magnacalcarata</name>
    <dbReference type="NCBI Taxonomy" id="392030"/>
    <lineage>
        <taxon>Eukaryota</taxon>
        <taxon>Metazoa</taxon>
        <taxon>Spiralia</taxon>
        <taxon>Gnathifera</taxon>
        <taxon>Rotifera</taxon>
        <taxon>Eurotatoria</taxon>
        <taxon>Bdelloidea</taxon>
        <taxon>Philodinida</taxon>
        <taxon>Philodinidae</taxon>
        <taxon>Rotaria</taxon>
    </lineage>
</organism>
<dbReference type="PANTHER" id="PTHR34072">
    <property type="entry name" value="ENZYMATIC POLYPROTEIN-RELATED"/>
    <property type="match status" value="1"/>
</dbReference>
<dbReference type="EMBL" id="CAJOBG010080310">
    <property type="protein sequence ID" value="CAF4629064.1"/>
    <property type="molecule type" value="Genomic_DNA"/>
</dbReference>
<dbReference type="AlphaFoldDB" id="A0A821DZR6"/>
<keyword evidence="9" id="KW-1185">Reference proteome</keyword>
<dbReference type="InterPro" id="IPR043502">
    <property type="entry name" value="DNA/RNA_pol_sf"/>
</dbReference>
<evidence type="ECO:0000256" key="2">
    <source>
        <dbReference type="ARBA" id="ARBA00022695"/>
    </source>
</evidence>
<evidence type="ECO:0000256" key="1">
    <source>
        <dbReference type="ARBA" id="ARBA00022679"/>
    </source>
</evidence>
<feature type="domain" description="Reverse transcriptase RNase H-like" evidence="7">
    <location>
        <begin position="4"/>
        <end position="81"/>
    </location>
</feature>
<dbReference type="PANTHER" id="PTHR34072:SF58">
    <property type="entry name" value="DNA (CYTOSINE-5-)-METHYLTRANSFERASE"/>
    <property type="match status" value="1"/>
</dbReference>
<dbReference type="GO" id="GO:0004519">
    <property type="term" value="F:endonuclease activity"/>
    <property type="evidence" value="ECO:0007669"/>
    <property type="project" value="UniProtKB-KW"/>
</dbReference>
<dbReference type="CDD" id="cd09274">
    <property type="entry name" value="RNase_HI_RT_Ty3"/>
    <property type="match status" value="1"/>
</dbReference>
<dbReference type="Pfam" id="PF17917">
    <property type="entry name" value="RT_RNaseH"/>
    <property type="match status" value="1"/>
</dbReference>
<evidence type="ECO:0000313" key="9">
    <source>
        <dbReference type="Proteomes" id="UP000663866"/>
    </source>
</evidence>
<dbReference type="InterPro" id="IPR041373">
    <property type="entry name" value="RT_RNaseH"/>
</dbReference>
<name>A0A821DZR6_9BILA</name>
<reference evidence="8" key="1">
    <citation type="submission" date="2021-02" db="EMBL/GenBank/DDBJ databases">
        <authorList>
            <person name="Nowell W R."/>
        </authorList>
    </citation>
    <scope>NUCLEOTIDE SEQUENCE</scope>
</reference>
<sequence>EYDENKYVIAYASRTLSTAERKYGATEREALAIVWATKYFRPYLEGNKIYVRSDCKALEWMRTAKDVTGRLARWAMKLSAYQIEEIKYRPGKLNANADSLSR</sequence>
<dbReference type="Proteomes" id="UP000663866">
    <property type="component" value="Unassembled WGS sequence"/>
</dbReference>
<evidence type="ECO:0000259" key="7">
    <source>
        <dbReference type="Pfam" id="PF17917"/>
    </source>
</evidence>
<keyword evidence="5" id="KW-0378">Hydrolase</keyword>
<protein>
    <recommendedName>
        <fullName evidence="7">Reverse transcriptase RNase H-like domain-containing protein</fullName>
    </recommendedName>
</protein>
<evidence type="ECO:0000256" key="6">
    <source>
        <dbReference type="ARBA" id="ARBA00022918"/>
    </source>
</evidence>
<gene>
    <name evidence="8" type="ORF">OVN521_LOCUS46167</name>
</gene>
<evidence type="ECO:0000313" key="8">
    <source>
        <dbReference type="EMBL" id="CAF4629064.1"/>
    </source>
</evidence>
<keyword evidence="2" id="KW-0548">Nucleotidyltransferase</keyword>
<dbReference type="GO" id="GO:0003964">
    <property type="term" value="F:RNA-directed DNA polymerase activity"/>
    <property type="evidence" value="ECO:0007669"/>
    <property type="project" value="UniProtKB-KW"/>
</dbReference>
<keyword evidence="4" id="KW-0255">Endonuclease</keyword>
<comment type="caution">
    <text evidence="8">The sequence shown here is derived from an EMBL/GenBank/DDBJ whole genome shotgun (WGS) entry which is preliminary data.</text>
</comment>
<keyword evidence="1" id="KW-0808">Transferase</keyword>
<dbReference type="SUPFAM" id="SSF56672">
    <property type="entry name" value="DNA/RNA polymerases"/>
    <property type="match status" value="1"/>
</dbReference>
<accession>A0A821DZR6</accession>
<feature type="non-terminal residue" evidence="8">
    <location>
        <position position="1"/>
    </location>
</feature>